<comment type="caution">
    <text evidence="2">The sequence shown here is derived from an EMBL/GenBank/DDBJ whole genome shotgun (WGS) entry which is preliminary data.</text>
</comment>
<evidence type="ECO:0000256" key="1">
    <source>
        <dbReference type="SAM" id="MobiDB-lite"/>
    </source>
</evidence>
<feature type="compositionally biased region" description="Polar residues" evidence="1">
    <location>
        <begin position="64"/>
        <end position="73"/>
    </location>
</feature>
<protein>
    <submittedName>
        <fullName evidence="2">Uncharacterized protein</fullName>
    </submittedName>
</protein>
<proteinExistence type="predicted"/>
<reference evidence="2 3" key="1">
    <citation type="submission" date="2009-05" db="EMBL/GenBank/DDBJ databases">
        <title>The draft genome of Acidovorax delafieldii 2AN.</title>
        <authorList>
            <consortium name="US DOE Joint Genome Institute (JGI-PGF)"/>
            <person name="Lucas S."/>
            <person name="Copeland A."/>
            <person name="Lapidus A."/>
            <person name="Glavina del Rio T."/>
            <person name="Tice H."/>
            <person name="Bruce D."/>
            <person name="Goodwin L."/>
            <person name="Pitluck S."/>
            <person name="Larimer F."/>
            <person name="Land M.L."/>
            <person name="Hauser L."/>
            <person name="Shelobolina E.S."/>
            <person name="Picardal F."/>
            <person name="Roden E."/>
            <person name="Emerson D."/>
        </authorList>
    </citation>
    <scope>NUCLEOTIDE SEQUENCE [LARGE SCALE GENOMIC DNA]</scope>
    <source>
        <strain evidence="2 3">2AN</strain>
    </source>
</reference>
<keyword evidence="3" id="KW-1185">Reference proteome</keyword>
<evidence type="ECO:0000313" key="3">
    <source>
        <dbReference type="Proteomes" id="UP000003856"/>
    </source>
</evidence>
<dbReference type="Proteomes" id="UP000003856">
    <property type="component" value="Unassembled WGS sequence"/>
</dbReference>
<dbReference type="EMBL" id="ACQT01000213">
    <property type="protein sequence ID" value="EER58732.1"/>
    <property type="molecule type" value="Genomic_DNA"/>
</dbReference>
<feature type="region of interest" description="Disordered" evidence="1">
    <location>
        <begin position="40"/>
        <end position="73"/>
    </location>
</feature>
<dbReference type="AlphaFoldDB" id="C5T9W2"/>
<organism evidence="2 3">
    <name type="scientific">Acidovorax delafieldii 2AN</name>
    <dbReference type="NCBI Taxonomy" id="573060"/>
    <lineage>
        <taxon>Bacteria</taxon>
        <taxon>Pseudomonadati</taxon>
        <taxon>Pseudomonadota</taxon>
        <taxon>Betaproteobacteria</taxon>
        <taxon>Burkholderiales</taxon>
        <taxon>Comamonadaceae</taxon>
        <taxon>Acidovorax</taxon>
    </lineage>
</organism>
<accession>C5T9W2</accession>
<name>C5T9W2_ACIDE</name>
<evidence type="ECO:0000313" key="2">
    <source>
        <dbReference type="EMBL" id="EER58732.1"/>
    </source>
</evidence>
<sequence>MAQTPVRTDWLSTPMPQRTRAVLCTGVLPQRAVMQRAGLAPWPGCPRAKGDGQGRAAARAAATSRPSSITAMA</sequence>
<gene>
    <name evidence="2" type="ORF">AcdelDRAFT_3692</name>
</gene>